<dbReference type="EMBL" id="CAFBLU010000014">
    <property type="protein sequence ID" value="CAB4875588.1"/>
    <property type="molecule type" value="Genomic_DNA"/>
</dbReference>
<organism evidence="13">
    <name type="scientific">freshwater metagenome</name>
    <dbReference type="NCBI Taxonomy" id="449393"/>
    <lineage>
        <taxon>unclassified sequences</taxon>
        <taxon>metagenomes</taxon>
        <taxon>ecological metagenomes</taxon>
    </lineage>
</organism>
<dbReference type="SUPFAM" id="SSF55826">
    <property type="entry name" value="YbaK/ProRS associated domain"/>
    <property type="match status" value="1"/>
</dbReference>
<evidence type="ECO:0000259" key="12">
    <source>
        <dbReference type="PROSITE" id="PS50862"/>
    </source>
</evidence>
<feature type="domain" description="Aminoacyl-transfer RNA synthetases class-II family profile" evidence="12">
    <location>
        <begin position="61"/>
        <end position="471"/>
    </location>
</feature>
<dbReference type="InterPro" id="IPR045864">
    <property type="entry name" value="aa-tRNA-synth_II/BPL/LPL"/>
</dbReference>
<proteinExistence type="predicted"/>
<evidence type="ECO:0000256" key="2">
    <source>
        <dbReference type="ARBA" id="ARBA00011738"/>
    </source>
</evidence>
<dbReference type="SUPFAM" id="SSF52954">
    <property type="entry name" value="Class II aaRS ABD-related"/>
    <property type="match status" value="1"/>
</dbReference>
<dbReference type="GO" id="GO:0005524">
    <property type="term" value="F:ATP binding"/>
    <property type="evidence" value="ECO:0007669"/>
    <property type="project" value="UniProtKB-KW"/>
</dbReference>
<dbReference type="Pfam" id="PF04073">
    <property type="entry name" value="tRNA_edit"/>
    <property type="match status" value="1"/>
</dbReference>
<dbReference type="InterPro" id="IPR036754">
    <property type="entry name" value="YbaK/aa-tRNA-synt-asso_dom_sf"/>
</dbReference>
<dbReference type="InterPro" id="IPR007214">
    <property type="entry name" value="YbaK/aa-tRNA-synth-assoc-dom"/>
</dbReference>
<dbReference type="GO" id="GO:0006433">
    <property type="term" value="P:prolyl-tRNA aminoacylation"/>
    <property type="evidence" value="ECO:0007669"/>
    <property type="project" value="InterPro"/>
</dbReference>
<dbReference type="InterPro" id="IPR004500">
    <property type="entry name" value="Pro-tRNA-synth_IIa_bac-type"/>
</dbReference>
<evidence type="ECO:0000256" key="11">
    <source>
        <dbReference type="ARBA" id="ARBA00047671"/>
    </source>
</evidence>
<dbReference type="PANTHER" id="PTHR42753">
    <property type="entry name" value="MITOCHONDRIAL RIBOSOME PROTEIN L39/PROLYL-TRNA LIGASE FAMILY MEMBER"/>
    <property type="match status" value="1"/>
</dbReference>
<dbReference type="CDD" id="cd00861">
    <property type="entry name" value="ProRS_anticodon_short"/>
    <property type="match status" value="1"/>
</dbReference>
<evidence type="ECO:0000313" key="13">
    <source>
        <dbReference type="EMBL" id="CAB4875588.1"/>
    </source>
</evidence>
<dbReference type="InterPro" id="IPR002314">
    <property type="entry name" value="aa-tRNA-synt_IIb"/>
</dbReference>
<accession>A0A6J7E0S7</accession>
<dbReference type="PRINTS" id="PR01046">
    <property type="entry name" value="TRNASYNTHPRO"/>
</dbReference>
<dbReference type="GO" id="GO:0002161">
    <property type="term" value="F:aminoacyl-tRNA deacylase activity"/>
    <property type="evidence" value="ECO:0007669"/>
    <property type="project" value="InterPro"/>
</dbReference>
<dbReference type="InterPro" id="IPR050062">
    <property type="entry name" value="Pro-tRNA_synthetase"/>
</dbReference>
<dbReference type="Gene3D" id="3.90.960.10">
    <property type="entry name" value="YbaK/aminoacyl-tRNA synthetase-associated domain"/>
    <property type="match status" value="1"/>
</dbReference>
<evidence type="ECO:0000256" key="3">
    <source>
        <dbReference type="ARBA" id="ARBA00012831"/>
    </source>
</evidence>
<dbReference type="InterPro" id="IPR044140">
    <property type="entry name" value="ProRS_anticodon_short"/>
</dbReference>
<dbReference type="Pfam" id="PF03129">
    <property type="entry name" value="HGTP_anticodon"/>
    <property type="match status" value="1"/>
</dbReference>
<dbReference type="InterPro" id="IPR002316">
    <property type="entry name" value="Pro-tRNA-ligase_IIa"/>
</dbReference>
<comment type="catalytic activity">
    <reaction evidence="11">
        <text>tRNA(Pro) + L-proline + ATP = L-prolyl-tRNA(Pro) + AMP + diphosphate</text>
        <dbReference type="Rhea" id="RHEA:14305"/>
        <dbReference type="Rhea" id="RHEA-COMP:9700"/>
        <dbReference type="Rhea" id="RHEA-COMP:9702"/>
        <dbReference type="ChEBI" id="CHEBI:30616"/>
        <dbReference type="ChEBI" id="CHEBI:33019"/>
        <dbReference type="ChEBI" id="CHEBI:60039"/>
        <dbReference type="ChEBI" id="CHEBI:78442"/>
        <dbReference type="ChEBI" id="CHEBI:78532"/>
        <dbReference type="ChEBI" id="CHEBI:456215"/>
        <dbReference type="EC" id="6.1.1.15"/>
    </reaction>
</comment>
<comment type="subcellular location">
    <subcellularLocation>
        <location evidence="1">Cytoplasm</location>
    </subcellularLocation>
</comment>
<comment type="subunit">
    <text evidence="2">Homodimer.</text>
</comment>
<keyword evidence="5" id="KW-0436">Ligase</keyword>
<dbReference type="GO" id="GO:0004827">
    <property type="term" value="F:proline-tRNA ligase activity"/>
    <property type="evidence" value="ECO:0007669"/>
    <property type="project" value="UniProtKB-EC"/>
</dbReference>
<evidence type="ECO:0000256" key="5">
    <source>
        <dbReference type="ARBA" id="ARBA00022598"/>
    </source>
</evidence>
<dbReference type="GO" id="GO:0005829">
    <property type="term" value="C:cytosol"/>
    <property type="evidence" value="ECO:0007669"/>
    <property type="project" value="TreeGrafter"/>
</dbReference>
<name>A0A6J7E0S7_9ZZZZ</name>
<dbReference type="SUPFAM" id="SSF55681">
    <property type="entry name" value="Class II aaRS and biotin synthetases"/>
    <property type="match status" value="1"/>
</dbReference>
<dbReference type="Gene3D" id="3.30.930.10">
    <property type="entry name" value="Bira Bifunctional Protein, Domain 2"/>
    <property type="match status" value="2"/>
</dbReference>
<dbReference type="AlphaFoldDB" id="A0A6J7E0S7"/>
<dbReference type="NCBIfam" id="NF006625">
    <property type="entry name" value="PRK09194.1"/>
    <property type="match status" value="1"/>
</dbReference>
<keyword evidence="6" id="KW-0547">Nucleotide-binding</keyword>
<protein>
    <recommendedName>
        <fullName evidence="3">proline--tRNA ligase</fullName>
        <ecNumber evidence="3">6.1.1.15</ecNumber>
    </recommendedName>
    <alternativeName>
        <fullName evidence="10">Prolyl-tRNA synthetase</fullName>
    </alternativeName>
</protein>
<evidence type="ECO:0000256" key="6">
    <source>
        <dbReference type="ARBA" id="ARBA00022741"/>
    </source>
</evidence>
<dbReference type="InterPro" id="IPR006195">
    <property type="entry name" value="aa-tRNA-synth_II"/>
</dbReference>
<keyword evidence="4" id="KW-0963">Cytoplasm</keyword>
<dbReference type="InterPro" id="IPR036621">
    <property type="entry name" value="Anticodon-bd_dom_sf"/>
</dbReference>
<keyword evidence="8" id="KW-0648">Protein biosynthesis</keyword>
<evidence type="ECO:0000256" key="9">
    <source>
        <dbReference type="ARBA" id="ARBA00023146"/>
    </source>
</evidence>
<keyword evidence="7" id="KW-0067">ATP-binding</keyword>
<dbReference type="InterPro" id="IPR004154">
    <property type="entry name" value="Anticodon-bd"/>
</dbReference>
<evidence type="ECO:0000256" key="7">
    <source>
        <dbReference type="ARBA" id="ARBA00022840"/>
    </source>
</evidence>
<evidence type="ECO:0000256" key="1">
    <source>
        <dbReference type="ARBA" id="ARBA00004496"/>
    </source>
</evidence>
<dbReference type="PROSITE" id="PS50862">
    <property type="entry name" value="AA_TRNA_LIGASE_II"/>
    <property type="match status" value="1"/>
</dbReference>
<evidence type="ECO:0000256" key="8">
    <source>
        <dbReference type="ARBA" id="ARBA00022917"/>
    </source>
</evidence>
<dbReference type="EC" id="6.1.1.15" evidence="3"/>
<dbReference type="Gene3D" id="3.40.50.800">
    <property type="entry name" value="Anticodon-binding domain"/>
    <property type="match status" value="1"/>
</dbReference>
<dbReference type="PANTHER" id="PTHR42753:SF2">
    <property type="entry name" value="PROLINE--TRNA LIGASE"/>
    <property type="match status" value="1"/>
</dbReference>
<dbReference type="NCBIfam" id="TIGR00409">
    <property type="entry name" value="proS_fam_II"/>
    <property type="match status" value="1"/>
</dbReference>
<sequence length="575" mass="62085">MRRGFSPGQGRLSSASVDRLSSYLLPTEKEDPADAEALSHRLMVRAGLIRQLGAGFWSWMPAGWRVHNRVTSIIREEMEAIGGLEMLMPVLMPAEPWIKTGRHDIPELFRLKDRKSADLVLAMTHEEAVTTHAAQLIRSYRDLPLILWHMQIKERDEPRPRAGVLRTREFIMKDAYSFDRDEAGLAESYEKHVVAYDRIFDRCGIEWYRVESDVGMMGGSAAHEYMAPCAAGENEVALAPGYAANVEIASATAQSVDLESSSNQPTRVETPGLTTIEQVSSSMGLPTGGLLKAVPVMAGGTFTVAVVRGDHRLNEIKFANAMGVDVRQASADEIEQHLGPAGFIGPVGTDVPVVLDSAVSSEHDYVVGANEADAHLSGVRPGRDFSFTQADIRSVEAGDLVGGSPITIEPAIEVGNIFKLGTRYSEALGANFLDESGKQQPIVMGSYGIGPARIAAAAVEQRGSDRGIDWPASLAPWDIEVLALGKSDSRELEVATRIAQDLQDAGADVLLDDREASPGEKFADADLVGCPIRLTVGRKGLEKETVEVQVQGAEKTDMALASAGSEVAEIWKSLS</sequence>
<evidence type="ECO:0000256" key="4">
    <source>
        <dbReference type="ARBA" id="ARBA00022490"/>
    </source>
</evidence>
<keyword evidence="9" id="KW-0030">Aminoacyl-tRNA synthetase</keyword>
<gene>
    <name evidence="13" type="ORF">UFOPK3444_00994</name>
</gene>
<reference evidence="13" key="1">
    <citation type="submission" date="2020-05" db="EMBL/GenBank/DDBJ databases">
        <authorList>
            <person name="Chiriac C."/>
            <person name="Salcher M."/>
            <person name="Ghai R."/>
            <person name="Kavagutti S V."/>
        </authorList>
    </citation>
    <scope>NUCLEOTIDE SEQUENCE</scope>
</reference>
<dbReference type="CDD" id="cd04334">
    <property type="entry name" value="ProRS-INS"/>
    <property type="match status" value="1"/>
</dbReference>
<evidence type="ECO:0000256" key="10">
    <source>
        <dbReference type="ARBA" id="ARBA00029731"/>
    </source>
</evidence>
<dbReference type="Pfam" id="PF00587">
    <property type="entry name" value="tRNA-synt_2b"/>
    <property type="match status" value="1"/>
</dbReference>